<evidence type="ECO:0000313" key="4">
    <source>
        <dbReference type="Proteomes" id="UP000622648"/>
    </source>
</evidence>
<dbReference type="EMBL" id="BMJO01000002">
    <property type="protein sequence ID" value="GGE46159.1"/>
    <property type="molecule type" value="Genomic_DNA"/>
</dbReference>
<dbReference type="Gene3D" id="1.10.357.10">
    <property type="entry name" value="Tetracycline Repressor, domain 2"/>
    <property type="match status" value="1"/>
</dbReference>
<organism evidence="2 3">
    <name type="scientific">Pedobacter psychrotolerans</name>
    <dbReference type="NCBI Taxonomy" id="1843235"/>
    <lineage>
        <taxon>Bacteria</taxon>
        <taxon>Pseudomonadati</taxon>
        <taxon>Bacteroidota</taxon>
        <taxon>Sphingobacteriia</taxon>
        <taxon>Sphingobacteriales</taxon>
        <taxon>Sphingobacteriaceae</taxon>
        <taxon>Pedobacter</taxon>
    </lineage>
</organism>
<gene>
    <name evidence="2" type="ORF">EV200_104393</name>
    <name evidence="1" type="ORF">GCM10011413_10310</name>
</gene>
<sequence length="191" mass="21694">MYSYVCFVKNTKQIIIDAAIKVFNDDLSASLDCVAERADVHRRTLHLNFKSRQELIECCKNDMMVTCQQAMTDAYHASADPKKQLELMLYAGIDCGAKYAFLQKLYGKSSYAQVPEAEKNGTFDSIKHRWFKLIEQLQDQHLIHSQLSIAWIFTLFGGMITNTIDALQSGDVAPNDIKSFAWYSFSKSIGL</sequence>
<dbReference type="EMBL" id="SLWO01000004">
    <property type="protein sequence ID" value="TCO25355.1"/>
    <property type="molecule type" value="Genomic_DNA"/>
</dbReference>
<evidence type="ECO:0000313" key="1">
    <source>
        <dbReference type="EMBL" id="GGE46159.1"/>
    </source>
</evidence>
<accession>A0A4V2RZE3</accession>
<evidence type="ECO:0000313" key="3">
    <source>
        <dbReference type="Proteomes" id="UP000295684"/>
    </source>
</evidence>
<reference evidence="2 3" key="3">
    <citation type="submission" date="2019-03" db="EMBL/GenBank/DDBJ databases">
        <title>Genomic Encyclopedia of Type Strains, Phase IV (KMG-IV): sequencing the most valuable type-strain genomes for metagenomic binning, comparative biology and taxonomic classification.</title>
        <authorList>
            <person name="Goeker M."/>
        </authorList>
    </citation>
    <scope>NUCLEOTIDE SEQUENCE [LARGE SCALE GENOMIC DNA]</scope>
    <source>
        <strain evidence="2 3">DSM 103236</strain>
    </source>
</reference>
<dbReference type="SUPFAM" id="SSF46689">
    <property type="entry name" value="Homeodomain-like"/>
    <property type="match status" value="1"/>
</dbReference>
<dbReference type="AlphaFoldDB" id="A0A4V2RZE3"/>
<comment type="caution">
    <text evidence="2">The sequence shown here is derived from an EMBL/GenBank/DDBJ whole genome shotgun (WGS) entry which is preliminary data.</text>
</comment>
<proteinExistence type="predicted"/>
<name>A0A4V2RZE3_9SPHI</name>
<dbReference type="Proteomes" id="UP000622648">
    <property type="component" value="Unassembled WGS sequence"/>
</dbReference>
<reference evidence="1" key="4">
    <citation type="submission" date="2024-05" db="EMBL/GenBank/DDBJ databases">
        <authorList>
            <person name="Sun Q."/>
            <person name="Zhou Y."/>
        </authorList>
    </citation>
    <scope>NUCLEOTIDE SEQUENCE</scope>
    <source>
        <strain evidence="1">CGMCC 1.15644</strain>
    </source>
</reference>
<reference evidence="1" key="1">
    <citation type="journal article" date="2014" name="Int. J. Syst. Evol. Microbiol.">
        <title>Complete genome of a new Firmicutes species belonging to the dominant human colonic microbiota ('Ruminococcus bicirculans') reveals two chromosomes and a selective capacity to utilize plant glucans.</title>
        <authorList>
            <consortium name="NISC Comparative Sequencing Program"/>
            <person name="Wegmann U."/>
            <person name="Louis P."/>
            <person name="Goesmann A."/>
            <person name="Henrissat B."/>
            <person name="Duncan S.H."/>
            <person name="Flint H.J."/>
        </authorList>
    </citation>
    <scope>NUCLEOTIDE SEQUENCE</scope>
    <source>
        <strain evidence="1">CGMCC 1.15644</strain>
    </source>
</reference>
<protein>
    <submittedName>
        <fullName evidence="2">TetR family transcriptional regulator</fullName>
    </submittedName>
</protein>
<dbReference type="InterPro" id="IPR009057">
    <property type="entry name" value="Homeodomain-like_sf"/>
</dbReference>
<evidence type="ECO:0000313" key="2">
    <source>
        <dbReference type="EMBL" id="TCO25355.1"/>
    </source>
</evidence>
<keyword evidence="4" id="KW-1185">Reference proteome</keyword>
<reference evidence="4" key="2">
    <citation type="journal article" date="2019" name="Int. J. Syst. Evol. Microbiol.">
        <title>The Global Catalogue of Microorganisms (GCM) 10K type strain sequencing project: providing services to taxonomists for standard genome sequencing and annotation.</title>
        <authorList>
            <consortium name="The Broad Institute Genomics Platform"/>
            <consortium name="The Broad Institute Genome Sequencing Center for Infectious Disease"/>
            <person name="Wu L."/>
            <person name="Ma J."/>
        </authorList>
    </citation>
    <scope>NUCLEOTIDE SEQUENCE [LARGE SCALE GENOMIC DNA]</scope>
    <source>
        <strain evidence="4">CGMCC 1.15644</strain>
    </source>
</reference>
<dbReference type="Proteomes" id="UP000295684">
    <property type="component" value="Unassembled WGS sequence"/>
</dbReference>